<dbReference type="InterPro" id="IPR045124">
    <property type="entry name" value="Su(sable)-like"/>
</dbReference>
<sequence>MEKAQIEAPKPSKTLFPLSRRRSHLKSDTYFTLVQILSHCYAYEKSSSSPTAQVVPQELNPGEDYGSGKVGQVSGKEVCESFESVGPDSMVPPNLTTEKETILDESYGATGVQNRGFSDAQHGVIDEIERIMAVEEYEDSSKQMDVMFDESAKGIGLQNERLCKEKVLMEELEHIVKGSKETVHENSVSSLMASLDQNQSIRANAVAMNTQEEYVACQEIDMDRPWNAQKNSEPVDMSLDENEIGEFLDPSENSKNKSLSLKTNSLHTEEHKMQRKDVDLEKSVSSSRAMNVPHPVTDNAGIKKGEFSSQKISQTSGLSLDKDMICGPAKLSENAEKESSLLKTDVFLVNDETHPSETELKKSIYKSDSLNSPQSMIEEGDIEEGEISGDCGIDDKSPDVLSEDATVSQVNNVDGLQVSLDLTNRTEFCYDELNGASRKSFRLTSGKAERLDNAKISREGGPEESNRNEILFGPEMDIHEKPLKVKIADRHVLLLGNGRNEKKGSGAKDGVDCPSALHRHILEKNITNCDRIIATEEEDNSSCKKRKRGPPSKEKKAKKKGDKCNFSHDTVPLTKSTPCCYFARNSCMKGDDCPFDHQLSRYPCDNYVKGFCSRGDTCMFSHEIPTNKDSTAALNECKPELKSPSSPGNTNIKKQLNITGSSLQNDAWCNSVGAHPCTNRSTLVKPPALAPKGINRLVTAEKSQAVCSSKLKQGSSSPSGNEGAKFGNQATPSALNTFLKSNEIPQRTSPCGVPKGINFLSFGKSPLDDTASKKVASLHSDGDSAAKLSLLDRLNSPKDASSSLNNGAGIIVGNQTSPGASKMVQNLDGMLKKTQPATTPQGLNLASFANASADESSRKRKTTFLQNCNTVIDRVVLEGQTACDKSQNSNAISSRLPTCVLPLGPPSDRVTSVNCKVAPDSAQKALSLTLFAAKYGSKLKMRESVSPLSLGPEGKDTAGNIIISSQNDMAKASKILNFLSGSSSKTKL</sequence>
<dbReference type="GO" id="GO:0003723">
    <property type="term" value="F:RNA binding"/>
    <property type="evidence" value="ECO:0007669"/>
    <property type="project" value="InterPro"/>
</dbReference>
<dbReference type="Gene3D" id="4.10.1000.10">
    <property type="entry name" value="Zinc finger, CCCH-type"/>
    <property type="match status" value="2"/>
</dbReference>
<feature type="domain" description="C3H1-type" evidence="4">
    <location>
        <begin position="573"/>
        <end position="597"/>
    </location>
</feature>
<proteinExistence type="predicted"/>
<feature type="zinc finger region" description="C3H1-type" evidence="2">
    <location>
        <begin position="598"/>
        <end position="625"/>
    </location>
</feature>
<dbReference type="PANTHER" id="PTHR13119:SF12">
    <property type="entry name" value="PROTEIN SUPPRESSOR OF SABLE"/>
    <property type="match status" value="1"/>
</dbReference>
<keyword evidence="2" id="KW-0479">Metal-binding</keyword>
<keyword evidence="2" id="KW-0863">Zinc-finger</keyword>
<evidence type="ECO:0000313" key="5">
    <source>
        <dbReference type="EMBL" id="KAB1209344.1"/>
    </source>
</evidence>
<reference evidence="5 6" key="1">
    <citation type="journal article" date="2019" name="Plant Biotechnol. J.">
        <title>The red bayberry genome and genetic basis of sex determination.</title>
        <authorList>
            <person name="Jia H.M."/>
            <person name="Jia H.J."/>
            <person name="Cai Q.L."/>
            <person name="Wang Y."/>
            <person name="Zhao H.B."/>
            <person name="Yang W.F."/>
            <person name="Wang G.Y."/>
            <person name="Li Y.H."/>
            <person name="Zhan D.L."/>
            <person name="Shen Y.T."/>
            <person name="Niu Q.F."/>
            <person name="Chang L."/>
            <person name="Qiu J."/>
            <person name="Zhao L."/>
            <person name="Xie H.B."/>
            <person name="Fu W.Y."/>
            <person name="Jin J."/>
            <person name="Li X.W."/>
            <person name="Jiao Y."/>
            <person name="Zhou C.C."/>
            <person name="Tu T."/>
            <person name="Chai C.Y."/>
            <person name="Gao J.L."/>
            <person name="Fan L.J."/>
            <person name="van de Weg E."/>
            <person name="Wang J.Y."/>
            <person name="Gao Z.S."/>
        </authorList>
    </citation>
    <scope>NUCLEOTIDE SEQUENCE [LARGE SCALE GENOMIC DNA]</scope>
    <source>
        <tissue evidence="5">Leaves</tissue>
    </source>
</reference>
<feature type="compositionally biased region" description="Basic and acidic residues" evidence="3">
    <location>
        <begin position="267"/>
        <end position="282"/>
    </location>
</feature>
<dbReference type="OrthoDB" id="411372at2759"/>
<evidence type="ECO:0000313" key="6">
    <source>
        <dbReference type="Proteomes" id="UP000516437"/>
    </source>
</evidence>
<dbReference type="AlphaFoldDB" id="A0A6A1V947"/>
<evidence type="ECO:0000256" key="3">
    <source>
        <dbReference type="SAM" id="MobiDB-lite"/>
    </source>
</evidence>
<keyword evidence="1" id="KW-0677">Repeat</keyword>
<evidence type="ECO:0000256" key="2">
    <source>
        <dbReference type="PROSITE-ProRule" id="PRU00723"/>
    </source>
</evidence>
<feature type="domain" description="C3H1-type" evidence="4">
    <location>
        <begin position="598"/>
        <end position="625"/>
    </location>
</feature>
<feature type="region of interest" description="Disordered" evidence="3">
    <location>
        <begin position="540"/>
        <end position="563"/>
    </location>
</feature>
<feature type="region of interest" description="Disordered" evidence="3">
    <location>
        <begin position="709"/>
        <end position="729"/>
    </location>
</feature>
<protein>
    <submittedName>
        <fullName evidence="5">Zinc finger CCCH domain-containing protein 65</fullName>
    </submittedName>
</protein>
<feature type="region of interest" description="Disordered" evidence="3">
    <location>
        <begin position="50"/>
        <end position="69"/>
    </location>
</feature>
<dbReference type="PANTHER" id="PTHR13119">
    <property type="entry name" value="ZINC FINGER CCCH DOMAIN-CONTAINING PROTEI"/>
    <property type="match status" value="1"/>
</dbReference>
<accession>A0A6A1V947</accession>
<dbReference type="GO" id="GO:0045892">
    <property type="term" value="P:negative regulation of DNA-templated transcription"/>
    <property type="evidence" value="ECO:0007669"/>
    <property type="project" value="InterPro"/>
</dbReference>
<evidence type="ECO:0000256" key="1">
    <source>
        <dbReference type="ARBA" id="ARBA00022737"/>
    </source>
</evidence>
<feature type="compositionally biased region" description="Low complexity" evidence="3">
    <location>
        <begin position="709"/>
        <end position="720"/>
    </location>
</feature>
<keyword evidence="6" id="KW-1185">Reference proteome</keyword>
<gene>
    <name evidence="5" type="ORF">CJ030_MR6G016553</name>
</gene>
<dbReference type="InterPro" id="IPR000571">
    <property type="entry name" value="Znf_CCCH"/>
</dbReference>
<dbReference type="SMART" id="SM00356">
    <property type="entry name" value="ZnF_C3H1"/>
    <property type="match status" value="2"/>
</dbReference>
<feature type="compositionally biased region" description="Basic residues" evidence="3">
    <location>
        <begin position="543"/>
        <end position="561"/>
    </location>
</feature>
<keyword evidence="2" id="KW-0862">Zinc</keyword>
<evidence type="ECO:0000259" key="4">
    <source>
        <dbReference type="PROSITE" id="PS50103"/>
    </source>
</evidence>
<dbReference type="GO" id="GO:0005634">
    <property type="term" value="C:nucleus"/>
    <property type="evidence" value="ECO:0007669"/>
    <property type="project" value="TreeGrafter"/>
</dbReference>
<feature type="region of interest" description="Disordered" evidence="3">
    <location>
        <begin position="264"/>
        <end position="309"/>
    </location>
</feature>
<comment type="caution">
    <text evidence="5">The sequence shown here is derived from an EMBL/GenBank/DDBJ whole genome shotgun (WGS) entry which is preliminary data.</text>
</comment>
<dbReference type="PROSITE" id="PS50103">
    <property type="entry name" value="ZF_C3H1"/>
    <property type="match status" value="2"/>
</dbReference>
<dbReference type="Proteomes" id="UP000516437">
    <property type="component" value="Chromosome 6"/>
</dbReference>
<dbReference type="EMBL" id="RXIC02000024">
    <property type="protein sequence ID" value="KAB1209344.1"/>
    <property type="molecule type" value="Genomic_DNA"/>
</dbReference>
<feature type="zinc finger region" description="C3H1-type" evidence="2">
    <location>
        <begin position="573"/>
        <end position="597"/>
    </location>
</feature>
<name>A0A6A1V947_9ROSI</name>
<organism evidence="5 6">
    <name type="scientific">Morella rubra</name>
    <name type="common">Chinese bayberry</name>
    <dbReference type="NCBI Taxonomy" id="262757"/>
    <lineage>
        <taxon>Eukaryota</taxon>
        <taxon>Viridiplantae</taxon>
        <taxon>Streptophyta</taxon>
        <taxon>Embryophyta</taxon>
        <taxon>Tracheophyta</taxon>
        <taxon>Spermatophyta</taxon>
        <taxon>Magnoliopsida</taxon>
        <taxon>eudicotyledons</taxon>
        <taxon>Gunneridae</taxon>
        <taxon>Pentapetalae</taxon>
        <taxon>rosids</taxon>
        <taxon>fabids</taxon>
        <taxon>Fagales</taxon>
        <taxon>Myricaceae</taxon>
        <taxon>Morella</taxon>
    </lineage>
</organism>
<dbReference type="GO" id="GO:0008270">
    <property type="term" value="F:zinc ion binding"/>
    <property type="evidence" value="ECO:0007669"/>
    <property type="project" value="UniProtKB-KW"/>
</dbReference>